<dbReference type="Proteomes" id="UP000012101">
    <property type="component" value="Unassembled WGS sequence"/>
</dbReference>
<dbReference type="AlphaFoldDB" id="M6FM42"/>
<evidence type="ECO:0000313" key="1">
    <source>
        <dbReference type="EMBL" id="EMM72197.1"/>
    </source>
</evidence>
<name>M6FM42_9LEPT</name>
<comment type="caution">
    <text evidence="1">The sequence shown here is derived from an EMBL/GenBank/DDBJ whole genome shotgun (WGS) entry which is preliminary data.</text>
</comment>
<gene>
    <name evidence="1" type="ORF">LEP1GSC038_3602</name>
</gene>
<accession>M6FM42</accession>
<protein>
    <submittedName>
        <fullName evidence="1">Uncharacterized protein</fullName>
    </submittedName>
</protein>
<dbReference type="EMBL" id="AFJM02000042">
    <property type="protein sequence ID" value="EMM72197.1"/>
    <property type="molecule type" value="Genomic_DNA"/>
</dbReference>
<proteinExistence type="predicted"/>
<sequence length="66" mass="8161">MGLRPHIISRRDSQKNYPIANRFKCFGWRFFIPPHDQKIRINLRRIGKYHIYECDIDRIFVFPKIK</sequence>
<evidence type="ECO:0000313" key="2">
    <source>
        <dbReference type="Proteomes" id="UP000012101"/>
    </source>
</evidence>
<reference evidence="1 2" key="1">
    <citation type="submission" date="2013-01" db="EMBL/GenBank/DDBJ databases">
        <authorList>
            <person name="Harkins D.M."/>
            <person name="Durkin A.S."/>
            <person name="Brinkac L.M."/>
            <person name="Haft D.H."/>
            <person name="Selengut J.D."/>
            <person name="Sanka R."/>
            <person name="DePew J."/>
            <person name="Purushe J."/>
            <person name="Hospenthal D.R."/>
            <person name="Murray C.K."/>
            <person name="Pimentel G."/>
            <person name="Wasfy M."/>
            <person name="Vinetz J.M."/>
            <person name="Sutton G.G."/>
            <person name="Nierman W.C."/>
            <person name="Fouts D.E."/>
        </authorList>
    </citation>
    <scope>NUCLEOTIDE SEQUENCE [LARGE SCALE GENOMIC DNA]</scope>
    <source>
        <strain evidence="1 2">2006001855</strain>
    </source>
</reference>
<organism evidence="1 2">
    <name type="scientific">Leptospira weilii str. 2006001855</name>
    <dbReference type="NCBI Taxonomy" id="996804"/>
    <lineage>
        <taxon>Bacteria</taxon>
        <taxon>Pseudomonadati</taxon>
        <taxon>Spirochaetota</taxon>
        <taxon>Spirochaetia</taxon>
        <taxon>Leptospirales</taxon>
        <taxon>Leptospiraceae</taxon>
        <taxon>Leptospira</taxon>
    </lineage>
</organism>